<dbReference type="STRING" id="178356.SAMN05216269_12212"/>
<evidence type="ECO:0000313" key="1">
    <source>
        <dbReference type="EMBL" id="SHN20424.1"/>
    </source>
</evidence>
<dbReference type="EMBL" id="FRCL01000022">
    <property type="protein sequence ID" value="SHN20424.1"/>
    <property type="molecule type" value="Genomic_DNA"/>
</dbReference>
<evidence type="ECO:0000313" key="2">
    <source>
        <dbReference type="Proteomes" id="UP000184092"/>
    </source>
</evidence>
<reference evidence="2" key="1">
    <citation type="submission" date="2016-11" db="EMBL/GenBank/DDBJ databases">
        <authorList>
            <person name="Varghese N."/>
            <person name="Submissions S."/>
        </authorList>
    </citation>
    <scope>NUCLEOTIDE SEQUENCE [LARGE SCALE GENOMIC DNA]</scope>
    <source>
        <strain evidence="2">CGMCC 1.2749</strain>
    </source>
</reference>
<organism evidence="1 2">
    <name type="scientific">Flavobacterium xinjiangense</name>
    <dbReference type="NCBI Taxonomy" id="178356"/>
    <lineage>
        <taxon>Bacteria</taxon>
        <taxon>Pseudomonadati</taxon>
        <taxon>Bacteroidota</taxon>
        <taxon>Flavobacteriia</taxon>
        <taxon>Flavobacteriales</taxon>
        <taxon>Flavobacteriaceae</taxon>
        <taxon>Flavobacterium</taxon>
    </lineage>
</organism>
<dbReference type="AlphaFoldDB" id="A0A1M7PSS7"/>
<proteinExistence type="predicted"/>
<dbReference type="Proteomes" id="UP000184092">
    <property type="component" value="Unassembled WGS sequence"/>
</dbReference>
<name>A0A1M7PSS7_9FLAO</name>
<keyword evidence="2" id="KW-1185">Reference proteome</keyword>
<gene>
    <name evidence="1" type="ORF">SAMN05216269_12212</name>
</gene>
<dbReference type="OrthoDB" id="773377at2"/>
<dbReference type="RefSeq" id="WP_073211669.1">
    <property type="nucleotide sequence ID" value="NZ_FRCL01000022.1"/>
</dbReference>
<accession>A0A1M7PSS7</accession>
<protein>
    <submittedName>
        <fullName evidence="1">Uncharacterized protein</fullName>
    </submittedName>
</protein>
<sequence>MKEKFVQKAVELNPDESTGKLKVEKLWELMEDHPYKEKMYAEFEIDKIKNEIITIDFIDIIYKRIKYFITNYKRKSIKAEIKHISVFEEMLVIDGEKKKEIVFQFDEYVVVDEVKENLKTVAKYDSKNTYLDEYVMTKYANSLFENGLSGLARQNIQYFKDLASSSDNYNKHRSYRLVENEGVTYLRGITSTNKYYEYGVDFAFVSSMLAFHDFMKKNSGVEYKINSAHINESKLEIIVDERFKKDAGEFGKVSTAIKVSTNDLGKGSLNFLNIINIGKDNKDGFYLFPKENRFESNRVKISHTTKPENVFATLKSMQNILNTSDRFIKELKEVKTIKTPDELRMKIQAKIDGPRSSFGHIKRLSDIFKTKIDNEITNLSTLLEMCNKAEELEIEFDLKDRLRYIISDIILYGNAK</sequence>